<comment type="caution">
    <text evidence="1">The sequence shown here is derived from an EMBL/GenBank/DDBJ whole genome shotgun (WGS) entry which is preliminary data.</text>
</comment>
<organism evidence="1 2">
    <name type="scientific">Xanthobacter autotrophicus</name>
    <dbReference type="NCBI Taxonomy" id="280"/>
    <lineage>
        <taxon>Bacteria</taxon>
        <taxon>Pseudomonadati</taxon>
        <taxon>Pseudomonadota</taxon>
        <taxon>Alphaproteobacteria</taxon>
        <taxon>Hyphomicrobiales</taxon>
        <taxon>Xanthobacteraceae</taxon>
        <taxon>Xanthobacter</taxon>
    </lineage>
</organism>
<gene>
    <name evidence="1" type="ORF">FBQ73_12490</name>
</gene>
<dbReference type="Proteomes" id="UP000305131">
    <property type="component" value="Unassembled WGS sequence"/>
</dbReference>
<evidence type="ECO:0000313" key="2">
    <source>
        <dbReference type="Proteomes" id="UP000305131"/>
    </source>
</evidence>
<dbReference type="RefSeq" id="WP_138399827.1">
    <property type="nucleotide sequence ID" value="NZ_JBAFVI010000008.1"/>
</dbReference>
<sequence>MKATIGTSGLQGLAQRLAARHLPAAQADAAGRAARELAAEITAETGAPATIAGSPQRPLVRVTDAALLARIRGGLGRPGDPVLDRIRLAFARRRS</sequence>
<dbReference type="OrthoDB" id="9848840at2"/>
<name>A0A6C1KFC1_XANAU</name>
<proteinExistence type="predicted"/>
<reference evidence="1 2" key="1">
    <citation type="submission" date="2019-05" db="EMBL/GenBank/DDBJ databases">
        <authorList>
            <person name="Zhou X."/>
        </authorList>
    </citation>
    <scope>NUCLEOTIDE SEQUENCE [LARGE SCALE GENOMIC DNA]</scope>
    <source>
        <strain evidence="1 2">DSM 432</strain>
    </source>
</reference>
<evidence type="ECO:0000313" key="1">
    <source>
        <dbReference type="EMBL" id="TLX42461.1"/>
    </source>
</evidence>
<dbReference type="AlphaFoldDB" id="A0A6C1KFC1"/>
<dbReference type="EMBL" id="VAUP01000028">
    <property type="protein sequence ID" value="TLX42461.1"/>
    <property type="molecule type" value="Genomic_DNA"/>
</dbReference>
<protein>
    <submittedName>
        <fullName evidence="1">Uncharacterized protein</fullName>
    </submittedName>
</protein>
<accession>A0A6C1KFC1</accession>
<dbReference type="GeneID" id="95774273"/>